<dbReference type="GO" id="GO:0015293">
    <property type="term" value="F:symporter activity"/>
    <property type="evidence" value="ECO:0007669"/>
    <property type="project" value="InterPro"/>
</dbReference>
<dbReference type="SUPFAM" id="SSF103473">
    <property type="entry name" value="MFS general substrate transporter"/>
    <property type="match status" value="1"/>
</dbReference>
<feature type="transmembrane region" description="Helical" evidence="1">
    <location>
        <begin position="203"/>
        <end position="223"/>
    </location>
</feature>
<accession>A0A0F9SEJ4</accession>
<evidence type="ECO:0000313" key="2">
    <source>
        <dbReference type="EMBL" id="KKN35416.1"/>
    </source>
</evidence>
<dbReference type="GO" id="GO:0008643">
    <property type="term" value="P:carbohydrate transport"/>
    <property type="evidence" value="ECO:0007669"/>
    <property type="project" value="InterPro"/>
</dbReference>
<feature type="transmembrane region" description="Helical" evidence="1">
    <location>
        <begin position="383"/>
        <end position="409"/>
    </location>
</feature>
<feature type="transmembrane region" description="Helical" evidence="1">
    <location>
        <begin position="316"/>
        <end position="336"/>
    </location>
</feature>
<dbReference type="InterPro" id="IPR036259">
    <property type="entry name" value="MFS_trans_sf"/>
</dbReference>
<dbReference type="AlphaFoldDB" id="A0A0F9SEJ4"/>
<evidence type="ECO:0000256" key="1">
    <source>
        <dbReference type="SAM" id="Phobius"/>
    </source>
</evidence>
<comment type="caution">
    <text evidence="2">The sequence shown here is derived from an EMBL/GenBank/DDBJ whole genome shotgun (WGS) entry which is preliminary data.</text>
</comment>
<feature type="transmembrane region" description="Helical" evidence="1">
    <location>
        <begin position="287"/>
        <end position="304"/>
    </location>
</feature>
<protein>
    <recommendedName>
        <fullName evidence="3">Major facilitator superfamily (MFS) profile domain-containing protein</fullName>
    </recommendedName>
</protein>
<name>A0A0F9SEJ4_9ZZZZ</name>
<dbReference type="Gene3D" id="1.20.1250.20">
    <property type="entry name" value="MFS general substrate transporter like domains"/>
    <property type="match status" value="1"/>
</dbReference>
<feature type="transmembrane region" description="Helical" evidence="1">
    <location>
        <begin position="342"/>
        <end position="362"/>
    </location>
</feature>
<feature type="transmembrane region" description="Helical" evidence="1">
    <location>
        <begin position="250"/>
        <end position="267"/>
    </location>
</feature>
<evidence type="ECO:0008006" key="3">
    <source>
        <dbReference type="Google" id="ProtNLM"/>
    </source>
</evidence>
<keyword evidence="1" id="KW-0812">Transmembrane</keyword>
<feature type="transmembrane region" description="Helical" evidence="1">
    <location>
        <begin position="87"/>
        <end position="110"/>
    </location>
</feature>
<feature type="transmembrane region" description="Helical" evidence="1">
    <location>
        <begin position="421"/>
        <end position="442"/>
    </location>
</feature>
<dbReference type="InterPro" id="IPR039672">
    <property type="entry name" value="MFS_2"/>
</dbReference>
<sequence>MSETDIILRTKTKNSRKILFGAPRLGTSILLGIEGWALLTLYTTGYGMLPILAGVSISIGYLTIACSQFLLGLLSDSKFTRWGRRKPYIVIFAPFLGISIIFLLLPGLIIDINDKNALFLWMVIWEIIFRFSYGVTTPYQAWMAEEFPIEERPKVSQFQNTFNYLGSGIMAIFSIIILTSYVNELKLAREAPIPFIPPIPLKVSLPIISFGIMTIVLFFIIALKMPTEPHFKIESSLKDSLKTILKNKNFMHVILMVGISGLGWSIIEKIMLKYLTDALDLHGTDYIIAAVSLILTIFIFLYFWRRSIQKRGKMRTLLYVFVLGAIFLPISLLGLIPLDNYLVVGIIFIVGIGCVLGAWYLFPYIVYADVAEDDEKLTGELKAGIYSGFPSIILNIFQAVGAFLVGAILTLPDISPSTFSYSMGLIFFGPIVSVILLISYFYTKKFVKLDYDWEKK</sequence>
<feature type="transmembrane region" description="Helical" evidence="1">
    <location>
        <begin position="162"/>
        <end position="183"/>
    </location>
</feature>
<keyword evidence="1" id="KW-1133">Transmembrane helix</keyword>
<dbReference type="Pfam" id="PF13347">
    <property type="entry name" value="MFS_2"/>
    <property type="match status" value="1"/>
</dbReference>
<dbReference type="EMBL" id="LAZR01002039">
    <property type="protein sequence ID" value="KKN35416.1"/>
    <property type="molecule type" value="Genomic_DNA"/>
</dbReference>
<dbReference type="PANTHER" id="PTHR11328">
    <property type="entry name" value="MAJOR FACILITATOR SUPERFAMILY DOMAIN-CONTAINING PROTEIN"/>
    <property type="match status" value="1"/>
</dbReference>
<dbReference type="PANTHER" id="PTHR11328:SF24">
    <property type="entry name" value="MAJOR FACILITATOR SUPERFAMILY (MFS) PROFILE DOMAIN-CONTAINING PROTEIN"/>
    <property type="match status" value="1"/>
</dbReference>
<keyword evidence="1" id="KW-0472">Membrane</keyword>
<proteinExistence type="predicted"/>
<feature type="transmembrane region" description="Helical" evidence="1">
    <location>
        <begin position="18"/>
        <end position="39"/>
    </location>
</feature>
<reference evidence="2" key="1">
    <citation type="journal article" date="2015" name="Nature">
        <title>Complex archaea that bridge the gap between prokaryotes and eukaryotes.</title>
        <authorList>
            <person name="Spang A."/>
            <person name="Saw J.H."/>
            <person name="Jorgensen S.L."/>
            <person name="Zaremba-Niedzwiedzka K."/>
            <person name="Martijn J."/>
            <person name="Lind A.E."/>
            <person name="van Eijk R."/>
            <person name="Schleper C."/>
            <person name="Guy L."/>
            <person name="Ettema T.J."/>
        </authorList>
    </citation>
    <scope>NUCLEOTIDE SEQUENCE</scope>
</reference>
<dbReference type="GO" id="GO:0005886">
    <property type="term" value="C:plasma membrane"/>
    <property type="evidence" value="ECO:0007669"/>
    <property type="project" value="TreeGrafter"/>
</dbReference>
<feature type="transmembrane region" description="Helical" evidence="1">
    <location>
        <begin position="116"/>
        <end position="133"/>
    </location>
</feature>
<organism evidence="2">
    <name type="scientific">marine sediment metagenome</name>
    <dbReference type="NCBI Taxonomy" id="412755"/>
    <lineage>
        <taxon>unclassified sequences</taxon>
        <taxon>metagenomes</taxon>
        <taxon>ecological metagenomes</taxon>
    </lineage>
</organism>
<gene>
    <name evidence="2" type="ORF">LCGC14_0783870</name>
</gene>
<feature type="transmembrane region" description="Helical" evidence="1">
    <location>
        <begin position="51"/>
        <end position="75"/>
    </location>
</feature>